<evidence type="ECO:0000256" key="4">
    <source>
        <dbReference type="ARBA" id="ARBA00022714"/>
    </source>
</evidence>
<dbReference type="GO" id="GO:0051537">
    <property type="term" value="F:2 iron, 2 sulfur cluster binding"/>
    <property type="evidence" value="ECO:0007669"/>
    <property type="project" value="UniProtKB-KW"/>
</dbReference>
<feature type="binding site" evidence="11 13">
    <location>
        <position position="211"/>
    </location>
    <ligand>
        <name>[2Fe-2S] cluster</name>
        <dbReference type="ChEBI" id="CHEBI:190135"/>
    </ligand>
</feature>
<dbReference type="GO" id="GO:0046872">
    <property type="term" value="F:metal ion binding"/>
    <property type="evidence" value="ECO:0007669"/>
    <property type="project" value="UniProtKB-KW"/>
</dbReference>
<keyword evidence="10 11" id="KW-0411">Iron-sulfur</keyword>
<evidence type="ECO:0000256" key="7">
    <source>
        <dbReference type="ARBA" id="ARBA00022975"/>
    </source>
</evidence>
<evidence type="ECO:0000256" key="9">
    <source>
        <dbReference type="ARBA" id="ARBA00023004"/>
    </source>
</evidence>
<evidence type="ECO:0000256" key="10">
    <source>
        <dbReference type="ARBA" id="ARBA00023014"/>
    </source>
</evidence>
<evidence type="ECO:0000256" key="12">
    <source>
        <dbReference type="PIRSR" id="PIRSR006816-1"/>
    </source>
</evidence>
<evidence type="ECO:0000256" key="1">
    <source>
        <dbReference type="ARBA" id="ARBA00006422"/>
    </source>
</evidence>
<feature type="domain" description="FAD-binding FR-type" evidence="15">
    <location>
        <begin position="1"/>
        <end position="91"/>
    </location>
</feature>
<name>E7CXS4_THESA</name>
<evidence type="ECO:0000256" key="13">
    <source>
        <dbReference type="PIRSR" id="PIRSR006816-2"/>
    </source>
</evidence>
<evidence type="ECO:0000256" key="11">
    <source>
        <dbReference type="HAMAP-Rule" id="MF_01211"/>
    </source>
</evidence>
<keyword evidence="6 11" id="KW-0274">FAD</keyword>
<dbReference type="PANTHER" id="PTHR43513">
    <property type="entry name" value="DIHYDROOROTATE DEHYDROGENASE B (NAD(+)), ELECTRON TRANSFER SUBUNIT"/>
    <property type="match status" value="1"/>
</dbReference>
<evidence type="ECO:0000256" key="2">
    <source>
        <dbReference type="ARBA" id="ARBA00022448"/>
    </source>
</evidence>
<keyword evidence="14" id="KW-0472">Membrane</keyword>
<reference evidence="16" key="2">
    <citation type="journal article" date="2011" name="Appl. Environ. Microbiol.">
        <title>Marker Removal System for Thermoanaerobacterium saccharolyticum and Development of a Markerless Ethanologen.</title>
        <authorList>
            <person name="Shaw A.J."/>
            <person name="Covalla S.F."/>
            <person name="Hogsett D.A."/>
            <person name="Herring C.D."/>
        </authorList>
    </citation>
    <scope>NUCLEOTIDE SEQUENCE</scope>
    <source>
        <strain evidence="16">JW/SL-YS485</strain>
    </source>
</reference>
<dbReference type="PROSITE" id="PS51384">
    <property type="entry name" value="FAD_FR"/>
    <property type="match status" value="1"/>
</dbReference>
<evidence type="ECO:0000256" key="14">
    <source>
        <dbReference type="SAM" id="Phobius"/>
    </source>
</evidence>
<dbReference type="HAMAP" id="MF_01211">
    <property type="entry name" value="DHODB_Fe_S_bind"/>
    <property type="match status" value="1"/>
</dbReference>
<feature type="binding site" evidence="11 13">
    <location>
        <position position="206"/>
    </location>
    <ligand>
        <name>[2Fe-2S] cluster</name>
        <dbReference type="ChEBI" id="CHEBI:190135"/>
    </ligand>
</feature>
<comment type="cofactor">
    <cofactor evidence="13">
        <name>[2Fe-2S] cluster</name>
        <dbReference type="ChEBI" id="CHEBI:190135"/>
    </cofactor>
    <text evidence="13">Binds 1 [2Fe-2S] cluster per subunit.</text>
</comment>
<feature type="binding site" evidence="11 12">
    <location>
        <begin position="66"/>
        <end position="67"/>
    </location>
    <ligand>
        <name>FAD</name>
        <dbReference type="ChEBI" id="CHEBI:57692"/>
    </ligand>
</feature>
<accession>E7CXS4</accession>
<feature type="binding site" evidence="11 13">
    <location>
        <position position="214"/>
    </location>
    <ligand>
        <name>[2Fe-2S] cluster</name>
        <dbReference type="ChEBI" id="CHEBI:190135"/>
    </ligand>
</feature>
<comment type="function">
    <text evidence="11">Responsible for channeling the electrons from the oxidation of dihydroorotate from the FMN redox center in the PyrD type B subunit to the ultimate electron acceptor NAD(+).</text>
</comment>
<dbReference type="NCBIfam" id="NF000798">
    <property type="entry name" value="PRK00054.1-3"/>
    <property type="match status" value="1"/>
</dbReference>
<dbReference type="AlphaFoldDB" id="E7CXS4"/>
<keyword evidence="7 11" id="KW-0665">Pyrimidine biosynthesis</keyword>
<evidence type="ECO:0000256" key="5">
    <source>
        <dbReference type="ARBA" id="ARBA00022723"/>
    </source>
</evidence>
<evidence type="ECO:0000256" key="8">
    <source>
        <dbReference type="ARBA" id="ARBA00022982"/>
    </source>
</evidence>
<comment type="subunit">
    <text evidence="11">Heterotetramer of 2 PyrK and 2 PyrD type B subunits.</text>
</comment>
<dbReference type="GO" id="GO:0044205">
    <property type="term" value="P:'de novo' UMP biosynthetic process"/>
    <property type="evidence" value="ECO:0007669"/>
    <property type="project" value="UniProtKB-UniRule"/>
</dbReference>
<keyword evidence="3 11" id="KW-0285">Flavoprotein</keyword>
<dbReference type="InterPro" id="IPR012165">
    <property type="entry name" value="Cyt_c3_hydrogenase_gsu"/>
</dbReference>
<evidence type="ECO:0000256" key="6">
    <source>
        <dbReference type="ARBA" id="ARBA00022827"/>
    </source>
</evidence>
<evidence type="ECO:0000259" key="15">
    <source>
        <dbReference type="PROSITE" id="PS51384"/>
    </source>
</evidence>
<organism evidence="16">
    <name type="scientific">Thermoanaerobacterium saccharolyticum</name>
    <dbReference type="NCBI Taxonomy" id="28896"/>
    <lineage>
        <taxon>Bacteria</taxon>
        <taxon>Bacillati</taxon>
        <taxon>Bacillota</taxon>
        <taxon>Clostridia</taxon>
        <taxon>Thermoanaerobacterales</taxon>
        <taxon>Thermoanaerobacteraceae</taxon>
        <taxon>Thermoanaerobacterium</taxon>
    </lineage>
</organism>
<evidence type="ECO:0000256" key="3">
    <source>
        <dbReference type="ARBA" id="ARBA00022630"/>
    </source>
</evidence>
<sequence>MRYVVRENREISNGIYRLRLEFDGIPTPGQFIMINCGGNTLLKRPFSICDHDADEITIVYRIKGKGTYNLSKVKALDTLEVTGPHGHGFDMFDKFNNILIVGGGIGIPPLLFLSKKLKSKNLKIALGFKSDVFLVDEFKKYGDVVIATEDGNTGIKGYVTDAMKDEIKDIDMIYGCGPMQMLKSVKDMAEKYDVPCQISIEEHMGCGIGACMVCACKTKTDSGFQYKKVCKDGPVFWSREVVF</sequence>
<feature type="transmembrane region" description="Helical" evidence="14">
    <location>
        <begin position="95"/>
        <end position="113"/>
    </location>
</feature>
<dbReference type="Gene3D" id="2.40.30.10">
    <property type="entry name" value="Translation factors"/>
    <property type="match status" value="1"/>
</dbReference>
<feature type="binding site" evidence="11 12">
    <location>
        <begin position="59"/>
        <end position="61"/>
    </location>
    <ligand>
        <name>FAD</name>
        <dbReference type="ChEBI" id="CHEBI:57692"/>
    </ligand>
</feature>
<keyword evidence="14" id="KW-0812">Transmembrane</keyword>
<dbReference type="PANTHER" id="PTHR43513:SF3">
    <property type="entry name" value="DIHYDROOROTATE DEHYDROGENASE B (NAD(+)), ELECTRON TRANSFER SUBUNIT-RELATED"/>
    <property type="match status" value="1"/>
</dbReference>
<dbReference type="InterPro" id="IPR023455">
    <property type="entry name" value="Dihydroorotate_DHASE_ETsu"/>
</dbReference>
<dbReference type="InterPro" id="IPR039261">
    <property type="entry name" value="FNR_nucleotide-bd"/>
</dbReference>
<dbReference type="InterPro" id="IPR019480">
    <property type="entry name" value="Dihydroorotate_DH_Fe-S-bd"/>
</dbReference>
<keyword evidence="2 11" id="KW-0813">Transport</keyword>
<dbReference type="GO" id="GO:0050660">
    <property type="term" value="F:flavin adenine dinucleotide binding"/>
    <property type="evidence" value="ECO:0007669"/>
    <property type="project" value="InterPro"/>
</dbReference>
<dbReference type="EMBL" id="HM802207">
    <property type="protein sequence ID" value="ADU15858.1"/>
    <property type="molecule type" value="Genomic_DNA"/>
</dbReference>
<keyword evidence="14" id="KW-1133">Transmembrane helix</keyword>
<evidence type="ECO:0000313" key="16">
    <source>
        <dbReference type="EMBL" id="ADU15858.1"/>
    </source>
</evidence>
<comment type="cofactor">
    <cofactor evidence="11">
        <name>[2Fe-2S] cluster</name>
        <dbReference type="ChEBI" id="CHEBI:190135"/>
    </cofactor>
    <text evidence="11">Binds 1 [2Fe-2S] cluster per subunit.</text>
</comment>
<dbReference type="PIRSF" id="PIRSF006816">
    <property type="entry name" value="Cyc3_hyd_g"/>
    <property type="match status" value="1"/>
</dbReference>
<dbReference type="SUPFAM" id="SSF52343">
    <property type="entry name" value="Ferredoxin reductase-like, C-terminal NADP-linked domain"/>
    <property type="match status" value="1"/>
</dbReference>
<keyword evidence="4 11" id="KW-0001">2Fe-2S</keyword>
<dbReference type="GO" id="GO:0016491">
    <property type="term" value="F:oxidoreductase activity"/>
    <property type="evidence" value="ECO:0007669"/>
    <property type="project" value="InterPro"/>
</dbReference>
<dbReference type="SMR" id="E7CXS4"/>
<feature type="binding site" evidence="11 13">
    <location>
        <position position="230"/>
    </location>
    <ligand>
        <name>[2Fe-2S] cluster</name>
        <dbReference type="ChEBI" id="CHEBI:190135"/>
    </ligand>
</feature>
<dbReference type="InterPro" id="IPR017927">
    <property type="entry name" value="FAD-bd_FR_type"/>
</dbReference>
<dbReference type="InterPro" id="IPR037117">
    <property type="entry name" value="Dihydroorotate_DH_ele_sf"/>
</dbReference>
<dbReference type="InterPro" id="IPR017938">
    <property type="entry name" value="Riboflavin_synthase-like_b-brl"/>
</dbReference>
<keyword evidence="5 11" id="KW-0479">Metal-binding</keyword>
<dbReference type="Gene3D" id="2.10.240.10">
    <property type="entry name" value="Dihydroorotate dehydrogenase, electron transfer subunit"/>
    <property type="match status" value="1"/>
</dbReference>
<dbReference type="PRINTS" id="PR00409">
    <property type="entry name" value="PHDIOXRDTASE"/>
</dbReference>
<gene>
    <name evidence="11" type="primary">pyrK</name>
</gene>
<reference evidence="16" key="1">
    <citation type="submission" date="2010-07" db="EMBL/GenBank/DDBJ databases">
        <authorList>
            <person name="Shaw A.J.IV."/>
            <person name="Hogsett D.A."/>
            <person name="Herring C.D."/>
        </authorList>
    </citation>
    <scope>NUCLEOTIDE SEQUENCE</scope>
    <source>
        <strain evidence="16">JW/SL-YS485</strain>
    </source>
</reference>
<protein>
    <recommendedName>
        <fullName evidence="11">Dihydroorotate dehydrogenase B (NAD(+)), electron transfer subunit</fullName>
    </recommendedName>
    <alternativeName>
        <fullName evidence="11">Dihydroorotate oxidase B, electron transfer subunit</fullName>
    </alternativeName>
</protein>
<dbReference type="UniPathway" id="UPA00070">
    <property type="reaction ID" value="UER00945"/>
</dbReference>
<dbReference type="SUPFAM" id="SSF63380">
    <property type="entry name" value="Riboflavin synthase domain-like"/>
    <property type="match status" value="1"/>
</dbReference>
<dbReference type="Pfam" id="PF10418">
    <property type="entry name" value="DHODB_Fe-S_bind"/>
    <property type="match status" value="1"/>
</dbReference>
<feature type="binding site" evidence="11 12">
    <location>
        <begin position="44"/>
        <end position="47"/>
    </location>
    <ligand>
        <name>FAD</name>
        <dbReference type="ChEBI" id="CHEBI:57692"/>
    </ligand>
</feature>
<dbReference type="OMA" id="YMACGVG"/>
<comment type="similarity">
    <text evidence="1 11">Belongs to the PyrK family.</text>
</comment>
<dbReference type="CDD" id="cd06218">
    <property type="entry name" value="DHOD_e_trans"/>
    <property type="match status" value="1"/>
</dbReference>
<proteinExistence type="inferred from homology"/>
<dbReference type="Gene3D" id="3.40.50.80">
    <property type="entry name" value="Nucleotide-binding domain of ferredoxin-NADP reductase (FNR) module"/>
    <property type="match status" value="1"/>
</dbReference>
<keyword evidence="8 11" id="KW-0249">Electron transport</keyword>
<keyword evidence="9 11" id="KW-0408">Iron</keyword>
<dbReference type="GO" id="GO:0009055">
    <property type="term" value="F:electron transfer activity"/>
    <property type="evidence" value="ECO:0007669"/>
    <property type="project" value="UniProtKB-UniRule"/>
</dbReference>
<dbReference type="InterPro" id="IPR050353">
    <property type="entry name" value="PyrK_electron_transfer"/>
</dbReference>
<comment type="pathway">
    <text evidence="11">Pyrimidine metabolism; UMP biosynthesis via de novo pathway; orotate from (S)-dihydroorotate (NAD(+) route): step 1/1.</text>
</comment>
<comment type="cofactor">
    <cofactor evidence="11 12">
        <name>FAD</name>
        <dbReference type="ChEBI" id="CHEBI:57692"/>
    </cofactor>
    <text evidence="11 12">Binds 1 FAD per subunit.</text>
</comment>